<keyword evidence="2" id="KW-1185">Reference proteome</keyword>
<proteinExistence type="predicted"/>
<dbReference type="AlphaFoldDB" id="A0A5M9JS51"/>
<gene>
    <name evidence="1" type="ORF">EYC84_001347</name>
</gene>
<comment type="caution">
    <text evidence="1">The sequence shown here is derived from an EMBL/GenBank/DDBJ whole genome shotgun (WGS) entry which is preliminary data.</text>
</comment>
<evidence type="ECO:0000313" key="2">
    <source>
        <dbReference type="Proteomes" id="UP000322873"/>
    </source>
</evidence>
<name>A0A5M9JS51_MONFR</name>
<sequence>MGDDGSSQKGGSVKWPLVRLGLENSRELKYDSRIEGNSGSVLFLLFSPSPSLFYLILDSRSSLHLLSFPFIPKTSGHSFLPHRNHQSDRPFFQYPHIDPSTHLRSKGLITGSVSIPLVHSFTHHTHSHKHINHIRLYSLLIFELINQTTTLSLC</sequence>
<dbReference type="EMBL" id="VICG01000008">
    <property type="protein sequence ID" value="KAA8569765.1"/>
    <property type="molecule type" value="Genomic_DNA"/>
</dbReference>
<dbReference type="Proteomes" id="UP000322873">
    <property type="component" value="Unassembled WGS sequence"/>
</dbReference>
<protein>
    <submittedName>
        <fullName evidence="1">Uncharacterized protein</fullName>
    </submittedName>
</protein>
<evidence type="ECO:0000313" key="1">
    <source>
        <dbReference type="EMBL" id="KAA8569765.1"/>
    </source>
</evidence>
<organism evidence="1 2">
    <name type="scientific">Monilinia fructicola</name>
    <name type="common">Brown rot fungus</name>
    <name type="synonym">Ciboria fructicola</name>
    <dbReference type="NCBI Taxonomy" id="38448"/>
    <lineage>
        <taxon>Eukaryota</taxon>
        <taxon>Fungi</taxon>
        <taxon>Dikarya</taxon>
        <taxon>Ascomycota</taxon>
        <taxon>Pezizomycotina</taxon>
        <taxon>Leotiomycetes</taxon>
        <taxon>Helotiales</taxon>
        <taxon>Sclerotiniaceae</taxon>
        <taxon>Monilinia</taxon>
    </lineage>
</organism>
<accession>A0A5M9JS51</accession>
<reference evidence="1 2" key="1">
    <citation type="submission" date="2019-06" db="EMBL/GenBank/DDBJ databases">
        <title>Genome Sequence of the Brown Rot Fungal Pathogen Monilinia fructicola.</title>
        <authorList>
            <person name="De Miccolis Angelini R.M."/>
            <person name="Landi L."/>
            <person name="Abate D."/>
            <person name="Pollastro S."/>
            <person name="Romanazzi G."/>
            <person name="Faretra F."/>
        </authorList>
    </citation>
    <scope>NUCLEOTIDE SEQUENCE [LARGE SCALE GENOMIC DNA]</scope>
    <source>
        <strain evidence="1 2">Mfrc123</strain>
    </source>
</reference>